<accession>A0ABQ9WUY6</accession>
<dbReference type="EMBL" id="JARBJD010000372">
    <property type="protein sequence ID" value="KAK2942954.1"/>
    <property type="molecule type" value="Genomic_DNA"/>
</dbReference>
<comment type="caution">
    <text evidence="1">The sequence shown here is derived from an EMBL/GenBank/DDBJ whole genome shotgun (WGS) entry which is preliminary data.</text>
</comment>
<organism evidence="1 2">
    <name type="scientific">Blattamonas nauphoetae</name>
    <dbReference type="NCBI Taxonomy" id="2049346"/>
    <lineage>
        <taxon>Eukaryota</taxon>
        <taxon>Metamonada</taxon>
        <taxon>Preaxostyla</taxon>
        <taxon>Oxymonadida</taxon>
        <taxon>Blattamonas</taxon>
    </lineage>
</organism>
<evidence type="ECO:0000313" key="2">
    <source>
        <dbReference type="Proteomes" id="UP001281761"/>
    </source>
</evidence>
<name>A0ABQ9WUY6_9EUKA</name>
<reference evidence="1 2" key="1">
    <citation type="journal article" date="2022" name="bioRxiv">
        <title>Genomics of Preaxostyla Flagellates Illuminates Evolutionary Transitions and the Path Towards Mitochondrial Loss.</title>
        <authorList>
            <person name="Novak L.V.F."/>
            <person name="Treitli S.C."/>
            <person name="Pyrih J."/>
            <person name="Halakuc P."/>
            <person name="Pipaliya S.V."/>
            <person name="Vacek V."/>
            <person name="Brzon O."/>
            <person name="Soukal P."/>
            <person name="Eme L."/>
            <person name="Dacks J.B."/>
            <person name="Karnkowska A."/>
            <person name="Elias M."/>
            <person name="Hampl V."/>
        </authorList>
    </citation>
    <scope>NUCLEOTIDE SEQUENCE [LARGE SCALE GENOMIC DNA]</scope>
    <source>
        <strain evidence="1">NAU3</strain>
        <tissue evidence="1">Gut</tissue>
    </source>
</reference>
<dbReference type="Proteomes" id="UP001281761">
    <property type="component" value="Unassembled WGS sequence"/>
</dbReference>
<proteinExistence type="predicted"/>
<gene>
    <name evidence="1" type="ORF">BLNAU_22113</name>
</gene>
<sequence>MHLSNLYGDSEHLRSVMLNTLLDLVAETDWALSTIRDVEYIKPLEEYCSKTQPYDVPVWKSSSRECVRICESSIPSFLLKCVMLTKNDDWAGTEIRDCLLMLTSTLESSSAFLAHHKAQFVAFLDDFERTKTNFSYLTFILWLCFSPHLEVLSLVLKALNIRLKTGVWTRPYVDRYSVHSTSADSSSKFESFVGRLCGRLAIHVSEMKSLSTECSPDDPTISTLSATLPADSQLLDGNAVLVTLSDGLALLDTILRKKNSIFDDILVSSGFVSLLKSTINACLDLLEHPKTESTSPPSARTDLLRNIIDRSWDSITFGLNNPKRLLSPIEEWTFSDVPQLCSLLVRTCRFSPPTRSSHLAMLIDISAKFTRLIPAMLDENLAERLIDSSKPMAVPTTNGEFHSSLVWIINNLLKESWYITRNNEEEKRIQMLQFERVLKPAKQYLSFVLQREVLIPEVDTYHQNLSRQIPSLLGQTMFLERGLFKDGLIVETGREEWEVWWLVEKMKGHRLGERLWRIREDDEMMRRKEMERWKARVVRRREAGHEDAMEGWLTTKDSGRRDSIVEYVVHVRKESGMNNTL</sequence>
<keyword evidence="2" id="KW-1185">Reference proteome</keyword>
<evidence type="ECO:0000313" key="1">
    <source>
        <dbReference type="EMBL" id="KAK2942954.1"/>
    </source>
</evidence>
<protein>
    <submittedName>
        <fullName evidence="1">Uncharacterized protein</fullName>
    </submittedName>
</protein>